<dbReference type="Gene3D" id="3.40.50.300">
    <property type="entry name" value="P-loop containing nucleotide triphosphate hydrolases"/>
    <property type="match status" value="1"/>
</dbReference>
<dbReference type="GO" id="GO:0008270">
    <property type="term" value="F:zinc ion binding"/>
    <property type="evidence" value="ECO:0007669"/>
    <property type="project" value="UniProtKB-KW"/>
</dbReference>
<feature type="binding site" evidence="11">
    <location>
        <begin position="623"/>
        <end position="629"/>
    </location>
    <ligand>
        <name>GTP</name>
        <dbReference type="ChEBI" id="CHEBI:37565"/>
    </ligand>
</feature>
<dbReference type="GO" id="GO:0003924">
    <property type="term" value="F:GTPase activity"/>
    <property type="evidence" value="ECO:0007669"/>
    <property type="project" value="InterPro"/>
</dbReference>
<dbReference type="PANTHER" id="PTHR10218">
    <property type="entry name" value="GTP-BINDING PROTEIN ALPHA SUBUNIT"/>
    <property type="match status" value="1"/>
</dbReference>
<dbReference type="PANTHER" id="PTHR10218:SF334">
    <property type="entry name" value="EXTRA-LARGE GUANINE NUCLEOTIDE-BINDING PROTEIN 3"/>
    <property type="match status" value="1"/>
</dbReference>
<feature type="binding site" evidence="11">
    <location>
        <position position="812"/>
    </location>
    <ligand>
        <name>GTP</name>
        <dbReference type="ChEBI" id="CHEBI:37565"/>
    </ligand>
</feature>
<feature type="binding site" evidence="11">
    <location>
        <begin position="746"/>
        <end position="749"/>
    </location>
    <ligand>
        <name>GTP</name>
        <dbReference type="ChEBI" id="CHEBI:37565"/>
    </ligand>
</feature>
<feature type="binding site" evidence="12">
    <location>
        <position position="459"/>
    </location>
    <ligand>
        <name>Mg(2+)</name>
        <dbReference type="ChEBI" id="CHEBI:18420"/>
    </ligand>
</feature>
<keyword evidence="3 11" id="KW-0547">Nucleotide-binding</keyword>
<evidence type="ECO:0000256" key="9">
    <source>
        <dbReference type="ARBA" id="ARBA00023242"/>
    </source>
</evidence>
<dbReference type="GO" id="GO:0005634">
    <property type="term" value="C:nucleus"/>
    <property type="evidence" value="ECO:0007669"/>
    <property type="project" value="UniProtKB-SubCell"/>
</dbReference>
<protein>
    <submittedName>
        <fullName evidence="14">EXTRA-LARGE GUANINE NUCLEOTIDE-BINDING PROTEIN 3</fullName>
    </submittedName>
</protein>
<evidence type="ECO:0000256" key="11">
    <source>
        <dbReference type="PIRSR" id="PIRSR601019-1"/>
    </source>
</evidence>
<dbReference type="GO" id="GO:0031683">
    <property type="term" value="F:G-protein beta/gamma-subunit complex binding"/>
    <property type="evidence" value="ECO:0007669"/>
    <property type="project" value="InterPro"/>
</dbReference>
<sequence>MEQIKGESWRELARKMLPPGVPLPEDETKLDYSIAMMYDGPPVSYDVPKVEPLDVSSHVILTAEPLSGSQRLVSNLGLPVTEPIPLPVSRIAGVAGSPNQTPRVSASSESVVSVLLNPDFSSASASASPGSVHNSLSHPPKQMANEVKRVPVVTFNTVDRSERKDVDVEKPVYPECTGFSKEKKKQKRRVCYRCGKGRWENKESCLVCDAKYCSSCVLRAMGSMPEGRKCVTCIGQPIDESKRSKLGKHSRVLSRLLSPLEVKQIMKAEKECSANQLRPEQLIVNGYPLKPEEMAELLGCPLPPRKLKPGRFWYDKESGLWGKEGEKPDRIISSNLNFTGKLGPDASNGRTEVFINGREITKLELRVLKLAKVQCPRDTHFWVYDDGRYEEEGQNNIRGNIWEKASTRIVSTLFSLPVPHGQPHGQRDEASNYTTVPNYLEQKKIQKLLLLGIQGSGTSTIFKQAKFLYGSKFTAEELQDIKSMIQSNMYRYLSILLDGRERFEEEAVSRMKALGFEDQNSEAAGDVDHSETNLCIYSINPRLKHFSDWLLDIIATGDLDAFFPAATREYAPLVEEVWRDPATQETYSRKNELHFLPDVAEYFLSRAVEISSNEYEPSERDILYAEGVTQGNGLAFIEFSLDDRSAMSETYTDNLDAPPPPLTRYQLIRVNAKGMNDGCKWVEMFEDVQAVVFCVALSDYDQMWFSPESSGSGSLLQNKMMQSKELFETMIRHPCFKDTPFVLILNKYDVFEEKVNRVHLSACEWFNDFSPVQPHHNNQSLAHQAYYYVAVKFKDLYASITGRKLYVWQTRARDRVTIDEAFKYTREVLRWDEEKEDNFYGVAEDSFYSNDMSSSLFVRQG</sequence>
<proteinExistence type="inferred from homology"/>
<keyword evidence="6" id="KW-0106">Calcium</keyword>
<dbReference type="Pfam" id="PF00503">
    <property type="entry name" value="G-alpha"/>
    <property type="match status" value="1"/>
</dbReference>
<dbReference type="PRINTS" id="PR00318">
    <property type="entry name" value="GPROTEINA"/>
</dbReference>
<feature type="binding site" evidence="12">
    <location>
        <position position="629"/>
    </location>
    <ligand>
        <name>Mg(2+)</name>
        <dbReference type="ChEBI" id="CHEBI:18420"/>
    </ligand>
</feature>
<evidence type="ECO:0000256" key="3">
    <source>
        <dbReference type="ARBA" id="ARBA00022741"/>
    </source>
</evidence>
<evidence type="ECO:0000256" key="13">
    <source>
        <dbReference type="SAM" id="MobiDB-lite"/>
    </source>
</evidence>
<evidence type="ECO:0000256" key="2">
    <source>
        <dbReference type="ARBA" id="ARBA00022723"/>
    </source>
</evidence>
<keyword evidence="8" id="KW-0807">Transducer</keyword>
<keyword evidence="5" id="KW-0862">Zinc</keyword>
<dbReference type="Proteomes" id="UP001151529">
    <property type="component" value="Chromosome 1"/>
</dbReference>
<dbReference type="CDD" id="cd00066">
    <property type="entry name" value="G-alpha"/>
    <property type="match status" value="1"/>
</dbReference>
<comment type="caution">
    <text evidence="14">The sequence shown here is derived from an EMBL/GenBank/DDBJ whole genome shotgun (WGS) entry which is preliminary data.</text>
</comment>
<dbReference type="FunFam" id="1.10.400.10:FF:000005">
    <property type="entry name" value="Extra-large guanine nucleotide-binding protein 3"/>
    <property type="match status" value="1"/>
</dbReference>
<keyword evidence="9" id="KW-0539">Nucleus</keyword>
<keyword evidence="12" id="KW-0460">Magnesium</keyword>
<keyword evidence="2 12" id="KW-0479">Metal-binding</keyword>
<evidence type="ECO:0000313" key="15">
    <source>
        <dbReference type="Proteomes" id="UP001151529"/>
    </source>
</evidence>
<dbReference type="SUPFAM" id="SSF52540">
    <property type="entry name" value="P-loop containing nucleoside triphosphate hydrolases"/>
    <property type="match status" value="1"/>
</dbReference>
<organism evidence="14 15">
    <name type="scientific">Salix viminalis</name>
    <name type="common">Common osier</name>
    <name type="synonym">Basket willow</name>
    <dbReference type="NCBI Taxonomy" id="40686"/>
    <lineage>
        <taxon>Eukaryota</taxon>
        <taxon>Viridiplantae</taxon>
        <taxon>Streptophyta</taxon>
        <taxon>Embryophyta</taxon>
        <taxon>Tracheophyta</taxon>
        <taxon>Spermatophyta</taxon>
        <taxon>Magnoliopsida</taxon>
        <taxon>eudicotyledons</taxon>
        <taxon>Gunneridae</taxon>
        <taxon>Pentapetalae</taxon>
        <taxon>rosids</taxon>
        <taxon>fabids</taxon>
        <taxon>Malpighiales</taxon>
        <taxon>Salicaceae</taxon>
        <taxon>Saliceae</taxon>
        <taxon>Salix</taxon>
    </lineage>
</organism>
<dbReference type="GO" id="GO:0005737">
    <property type="term" value="C:cytoplasm"/>
    <property type="evidence" value="ECO:0007669"/>
    <property type="project" value="TreeGrafter"/>
</dbReference>
<reference evidence="14" key="2">
    <citation type="journal article" date="2023" name="Int. J. Mol. Sci.">
        <title>De Novo Assembly and Annotation of 11 Diverse Shrub Willow (Salix) Genomes Reveals Novel Gene Organization in Sex-Linked Regions.</title>
        <authorList>
            <person name="Hyden B."/>
            <person name="Feng K."/>
            <person name="Yates T.B."/>
            <person name="Jawdy S."/>
            <person name="Cereghino C."/>
            <person name="Smart L.B."/>
            <person name="Muchero W."/>
        </authorList>
    </citation>
    <scope>NUCLEOTIDE SEQUENCE [LARGE SCALE GENOMIC DNA]</scope>
    <source>
        <tissue evidence="14">Shoot tip</tissue>
    </source>
</reference>
<dbReference type="SMART" id="SM00275">
    <property type="entry name" value="G_alpha"/>
    <property type="match status" value="1"/>
</dbReference>
<dbReference type="AlphaFoldDB" id="A0A9Q0TN67"/>
<comment type="subcellular location">
    <subcellularLocation>
        <location evidence="1">Nucleus</location>
    </subcellularLocation>
</comment>
<dbReference type="FunFam" id="3.40.50.300:FF:001044">
    <property type="entry name" value="Extra-large guanine nucleotide-binding protein 3"/>
    <property type="match status" value="1"/>
</dbReference>
<dbReference type="InterPro" id="IPR011025">
    <property type="entry name" value="GproteinA_insert"/>
</dbReference>
<dbReference type="SUPFAM" id="SSF47895">
    <property type="entry name" value="Transducin (alpha subunit), insertion domain"/>
    <property type="match status" value="1"/>
</dbReference>
<evidence type="ECO:0000256" key="1">
    <source>
        <dbReference type="ARBA" id="ARBA00004123"/>
    </source>
</evidence>
<evidence type="ECO:0000256" key="8">
    <source>
        <dbReference type="ARBA" id="ARBA00023224"/>
    </source>
</evidence>
<dbReference type="GO" id="GO:0005834">
    <property type="term" value="C:heterotrimeric G-protein complex"/>
    <property type="evidence" value="ECO:0007669"/>
    <property type="project" value="TreeGrafter"/>
</dbReference>
<dbReference type="EMBL" id="JAPFFL010000007">
    <property type="protein sequence ID" value="KAJ6714751.1"/>
    <property type="molecule type" value="Genomic_DNA"/>
</dbReference>
<comment type="similarity">
    <text evidence="10">Belongs to the G-alpha family. XLG subfamily.</text>
</comment>
<dbReference type="InterPro" id="IPR001019">
    <property type="entry name" value="Gprotein_alpha_su"/>
</dbReference>
<dbReference type="GO" id="GO:0001664">
    <property type="term" value="F:G protein-coupled receptor binding"/>
    <property type="evidence" value="ECO:0007669"/>
    <property type="project" value="TreeGrafter"/>
</dbReference>
<gene>
    <name evidence="14" type="ORF">OIU85_026275</name>
</gene>
<reference evidence="14" key="1">
    <citation type="submission" date="2022-11" db="EMBL/GenBank/DDBJ databases">
        <authorList>
            <person name="Hyden B.L."/>
            <person name="Feng K."/>
            <person name="Yates T."/>
            <person name="Jawdy S."/>
            <person name="Smart L.B."/>
            <person name="Muchero W."/>
        </authorList>
    </citation>
    <scope>NUCLEOTIDE SEQUENCE</scope>
    <source>
        <tissue evidence="14">Shoot tip</tissue>
    </source>
</reference>
<evidence type="ECO:0000256" key="6">
    <source>
        <dbReference type="ARBA" id="ARBA00022837"/>
    </source>
</evidence>
<dbReference type="PROSITE" id="PS51882">
    <property type="entry name" value="G_ALPHA"/>
    <property type="match status" value="1"/>
</dbReference>
<accession>A0A9Q0TN67</accession>
<feature type="region of interest" description="Disordered" evidence="13">
    <location>
        <begin position="126"/>
        <end position="145"/>
    </location>
</feature>
<name>A0A9Q0TN67_SALVM</name>
<evidence type="ECO:0000256" key="4">
    <source>
        <dbReference type="ARBA" id="ARBA00022771"/>
    </source>
</evidence>
<evidence type="ECO:0000256" key="10">
    <source>
        <dbReference type="ARBA" id="ARBA00060880"/>
    </source>
</evidence>
<dbReference type="OrthoDB" id="5817230at2759"/>
<dbReference type="GO" id="GO:0005525">
    <property type="term" value="F:GTP binding"/>
    <property type="evidence" value="ECO:0007669"/>
    <property type="project" value="UniProtKB-KW"/>
</dbReference>
<evidence type="ECO:0000256" key="12">
    <source>
        <dbReference type="PIRSR" id="PIRSR601019-2"/>
    </source>
</evidence>
<evidence type="ECO:0000313" key="14">
    <source>
        <dbReference type="EMBL" id="KAJ6714751.1"/>
    </source>
</evidence>
<evidence type="ECO:0000256" key="5">
    <source>
        <dbReference type="ARBA" id="ARBA00022833"/>
    </source>
</evidence>
<dbReference type="Gene3D" id="1.10.400.10">
    <property type="entry name" value="GI Alpha 1, domain 2-like"/>
    <property type="match status" value="1"/>
</dbReference>
<dbReference type="InterPro" id="IPR027417">
    <property type="entry name" value="P-loop_NTPase"/>
</dbReference>
<keyword evidence="15" id="KW-1185">Reference proteome</keyword>
<keyword evidence="4" id="KW-0863">Zinc-finger</keyword>
<keyword evidence="7 11" id="KW-0342">GTP-binding</keyword>
<dbReference type="GO" id="GO:0007188">
    <property type="term" value="P:adenylate cyclase-modulating G protein-coupled receptor signaling pathway"/>
    <property type="evidence" value="ECO:0007669"/>
    <property type="project" value="TreeGrafter"/>
</dbReference>
<evidence type="ECO:0000256" key="7">
    <source>
        <dbReference type="ARBA" id="ARBA00023134"/>
    </source>
</evidence>